<dbReference type="EMBL" id="JAMSKV010000017">
    <property type="protein sequence ID" value="MCQ8279865.1"/>
    <property type="molecule type" value="Genomic_DNA"/>
</dbReference>
<evidence type="ECO:0000313" key="2">
    <source>
        <dbReference type="Proteomes" id="UP001524587"/>
    </source>
</evidence>
<dbReference type="Proteomes" id="UP001524587">
    <property type="component" value="Unassembled WGS sequence"/>
</dbReference>
<accession>A0ABT1WAE5</accession>
<proteinExistence type="predicted"/>
<keyword evidence="2" id="KW-1185">Reference proteome</keyword>
<name>A0ABT1WAE5_9PROT</name>
<evidence type="ECO:0000313" key="1">
    <source>
        <dbReference type="EMBL" id="MCQ8279865.1"/>
    </source>
</evidence>
<dbReference type="RefSeq" id="WP_422865354.1">
    <property type="nucleotide sequence ID" value="NZ_JAMSKV010000017.1"/>
</dbReference>
<reference evidence="1 2" key="1">
    <citation type="submission" date="2022-06" db="EMBL/GenBank/DDBJ databases">
        <title>Endosaccharibacter gen. nov., sp. nov., endophytic bacteria isolated from sugarcane.</title>
        <authorList>
            <person name="Pitiwittayakul N."/>
            <person name="Yukphan P."/>
            <person name="Charoenyingcharoen P."/>
            <person name="Tanasupawat S."/>
        </authorList>
    </citation>
    <scope>NUCLEOTIDE SEQUENCE [LARGE SCALE GENOMIC DNA]</scope>
    <source>
        <strain evidence="1 2">KSS8</strain>
    </source>
</reference>
<organism evidence="1 2">
    <name type="scientific">Endosaccharibacter trunci</name>
    <dbReference type="NCBI Taxonomy" id="2812733"/>
    <lineage>
        <taxon>Bacteria</taxon>
        <taxon>Pseudomonadati</taxon>
        <taxon>Pseudomonadota</taxon>
        <taxon>Alphaproteobacteria</taxon>
        <taxon>Acetobacterales</taxon>
        <taxon>Acetobacteraceae</taxon>
        <taxon>Endosaccharibacter</taxon>
    </lineage>
</organism>
<sequence>MAQGNPFTIGRDCQVVFLYNGGRIDLPKVTLFTSSPEYKTVRSDPLNDDPTEINTPSGHRLRIEVDRFGAVVDDLFVSIESAFWNAGTIGSGTVYAYIAEVDGSLSTYEYTKVSPKLTNGGQYQQENKVTQTIEGFASRKNKL</sequence>
<comment type="caution">
    <text evidence="1">The sequence shown here is derived from an EMBL/GenBank/DDBJ whole genome shotgun (WGS) entry which is preliminary data.</text>
</comment>
<protein>
    <submittedName>
        <fullName evidence="1">Uncharacterized protein</fullName>
    </submittedName>
</protein>
<gene>
    <name evidence="1" type="ORF">NFI95_15580</name>
</gene>